<dbReference type="SMART" id="SM00862">
    <property type="entry name" value="Trans_reg_C"/>
    <property type="match status" value="1"/>
</dbReference>
<dbReference type="SUPFAM" id="SSF46894">
    <property type="entry name" value="C-terminal effector domain of the bipartite response regulators"/>
    <property type="match status" value="1"/>
</dbReference>
<dbReference type="CDD" id="cd00383">
    <property type="entry name" value="trans_reg_C"/>
    <property type="match status" value="1"/>
</dbReference>
<gene>
    <name evidence="4" type="ORF">RGQ15_17125</name>
</gene>
<dbReference type="InterPro" id="IPR001867">
    <property type="entry name" value="OmpR/PhoB-type_DNA-bd"/>
</dbReference>
<dbReference type="RefSeq" id="WP_311161868.1">
    <property type="nucleotide sequence ID" value="NZ_JAVQLW010000003.1"/>
</dbReference>
<feature type="domain" description="OmpR/PhoB-type" evidence="3">
    <location>
        <begin position="1"/>
        <end position="98"/>
    </location>
</feature>
<reference evidence="5" key="1">
    <citation type="submission" date="2023-07" db="EMBL/GenBank/DDBJ databases">
        <title>Paracoccus sp. MBLB3053 whole genome sequence.</title>
        <authorList>
            <person name="Hwang C.Y."/>
            <person name="Cho E.-S."/>
            <person name="Seo M.-J."/>
        </authorList>
    </citation>
    <scope>NUCLEOTIDE SEQUENCE [LARGE SCALE GENOMIC DNA]</scope>
    <source>
        <strain evidence="5">MBLB3053</strain>
    </source>
</reference>
<dbReference type="PROSITE" id="PS51755">
    <property type="entry name" value="OMPR_PHOB"/>
    <property type="match status" value="1"/>
</dbReference>
<evidence type="ECO:0000259" key="3">
    <source>
        <dbReference type="PROSITE" id="PS51755"/>
    </source>
</evidence>
<accession>A0ABU2HW63</accession>
<keyword evidence="1 2" id="KW-0238">DNA-binding</keyword>
<dbReference type="InterPro" id="IPR036388">
    <property type="entry name" value="WH-like_DNA-bd_sf"/>
</dbReference>
<dbReference type="InterPro" id="IPR016032">
    <property type="entry name" value="Sig_transdc_resp-reg_C-effctor"/>
</dbReference>
<dbReference type="EMBL" id="JAVQLW010000003">
    <property type="protein sequence ID" value="MDS9469287.1"/>
    <property type="molecule type" value="Genomic_DNA"/>
</dbReference>
<dbReference type="Gene3D" id="1.10.10.10">
    <property type="entry name" value="Winged helix-like DNA-binding domain superfamily/Winged helix DNA-binding domain"/>
    <property type="match status" value="1"/>
</dbReference>
<dbReference type="Pfam" id="PF00486">
    <property type="entry name" value="Trans_reg_C"/>
    <property type="match status" value="1"/>
</dbReference>
<evidence type="ECO:0000313" key="4">
    <source>
        <dbReference type="EMBL" id="MDS9469287.1"/>
    </source>
</evidence>
<keyword evidence="5" id="KW-1185">Reference proteome</keyword>
<protein>
    <submittedName>
        <fullName evidence="4">Winged helix-turn-helix domain-containing protein</fullName>
    </submittedName>
</protein>
<organism evidence="4 5">
    <name type="scientific">Paracoccus aurantius</name>
    <dbReference type="NCBI Taxonomy" id="3073814"/>
    <lineage>
        <taxon>Bacteria</taxon>
        <taxon>Pseudomonadati</taxon>
        <taxon>Pseudomonadota</taxon>
        <taxon>Alphaproteobacteria</taxon>
        <taxon>Rhodobacterales</taxon>
        <taxon>Paracoccaceae</taxon>
        <taxon>Paracoccus</taxon>
    </lineage>
</organism>
<name>A0ABU2HW63_9RHOB</name>
<dbReference type="Proteomes" id="UP001269144">
    <property type="component" value="Unassembled WGS sequence"/>
</dbReference>
<evidence type="ECO:0000256" key="2">
    <source>
        <dbReference type="PROSITE-ProRule" id="PRU01091"/>
    </source>
</evidence>
<feature type="DNA-binding region" description="OmpR/PhoB-type" evidence="2">
    <location>
        <begin position="1"/>
        <end position="98"/>
    </location>
</feature>
<evidence type="ECO:0000313" key="5">
    <source>
        <dbReference type="Proteomes" id="UP001269144"/>
    </source>
</evidence>
<proteinExistence type="predicted"/>
<comment type="caution">
    <text evidence="4">The sequence shown here is derived from an EMBL/GenBank/DDBJ whole genome shotgun (WGS) entry which is preliminary data.</text>
</comment>
<dbReference type="InterPro" id="IPR011990">
    <property type="entry name" value="TPR-like_helical_dom_sf"/>
</dbReference>
<dbReference type="Gene3D" id="1.25.40.10">
    <property type="entry name" value="Tetratricopeptide repeat domain"/>
    <property type="match status" value="1"/>
</dbReference>
<dbReference type="SUPFAM" id="SSF81901">
    <property type="entry name" value="HCP-like"/>
    <property type="match status" value="1"/>
</dbReference>
<evidence type="ECO:0000256" key="1">
    <source>
        <dbReference type="ARBA" id="ARBA00023125"/>
    </source>
</evidence>
<sequence>MIYSCGDLRLDDQLFELTRSGQPVSVEPQVFLVLRELLRAQGRLVSKDDLVETVWHGRAITDACIASRMRAARNAVGDDGKSQTIIRTIHGRGFRLLPPVRVSDDTTPAAHPRITQAAEAPDPEGQPSIAVLPFRAVELDGANAILAEAVAHEILRALARMRWLTVISRGSSFRFSGTSPDLGMIGRTLAVRYILVGTLELSGRILSVSVELVEAATGKLIWTDRLARPIDLLAELQYAIVTSVATALEVTVPLHEAQLAEGKDLSQLDAWANYHLGLRQMFLFSPEGNQRAAKFFERSIRQDPKFARAHAGLSFTSFQEAFLRYGLDRGEAVNRARAQAERSVELDPMDPFAALTLGRSYWLTDELDLAAGWLARATDLNPNYAQGFYSRALTDVIMLEADIAADEVNKALRLSPLDPLLYGMFGTRAMSYLLRAEYAEAADWADRAASAPHAHFLIGMIAMVANGLAERNERAQEWLRHTRSLRPDVNAELFFAAFPFRDQGKKDLLRRELARFGIR</sequence>